<evidence type="ECO:0000313" key="3">
    <source>
        <dbReference type="EMBL" id="GDZ84704.1"/>
    </source>
</evidence>
<comment type="caution">
    <text evidence="3">The sequence shown here is derived from an EMBL/GenBank/DDBJ whole genome shotgun (WGS) entry which is preliminary data.</text>
</comment>
<accession>A0A5A5U2Q5</accession>
<evidence type="ECO:0000256" key="2">
    <source>
        <dbReference type="SAM" id="Phobius"/>
    </source>
</evidence>
<sequence length="105" mass="11796">MSIDSVIIGAFFGFAGTFVTGWLKNKTDTDSNRSKENLSVLEHSGDFARQLSEELRDKGKLVQEIGEQKSQISELKRELEVANKNIEELIVEIKALKASKKVKEQ</sequence>
<dbReference type="Proteomes" id="UP000323274">
    <property type="component" value="Unassembled WGS sequence"/>
</dbReference>
<protein>
    <submittedName>
        <fullName evidence="3">Uncharacterized protein</fullName>
    </submittedName>
</protein>
<keyword evidence="2" id="KW-0472">Membrane</keyword>
<keyword evidence="1" id="KW-0175">Coiled coil</keyword>
<reference evidence="3 4" key="1">
    <citation type="submission" date="2019-04" db="EMBL/GenBank/DDBJ databases">
        <title>A pseudo-fructophilic Leuconostoc citreum strain F192-5 isolated from peel of satsuma mandarin: the first report for isolation and characterization of strain-dependent fructophilic-like characteristics.</title>
        <authorList>
            <person name="Maeno S."/>
            <person name="Tanizawa Y."/>
            <person name="Kajikawa A."/>
            <person name="Kanesaki Y."/>
            <person name="Kubota E."/>
            <person name="Arita M."/>
            <person name="Leon D."/>
            <person name="Endo A."/>
        </authorList>
    </citation>
    <scope>NUCLEOTIDE SEQUENCE [LARGE SCALE GENOMIC DNA]</scope>
    <source>
        <strain evidence="3 4">F192-5</strain>
    </source>
</reference>
<keyword evidence="2" id="KW-1133">Transmembrane helix</keyword>
<evidence type="ECO:0000256" key="1">
    <source>
        <dbReference type="SAM" id="Coils"/>
    </source>
</evidence>
<gene>
    <name evidence="3" type="ORF">LCIT_19460</name>
</gene>
<proteinExistence type="predicted"/>
<name>A0A5A5U2Q5_LEUCI</name>
<dbReference type="AlphaFoldDB" id="A0A5A5U2Q5"/>
<keyword evidence="2" id="KW-0812">Transmembrane</keyword>
<organism evidence="3 4">
    <name type="scientific">Leuconostoc citreum</name>
    <dbReference type="NCBI Taxonomy" id="33964"/>
    <lineage>
        <taxon>Bacteria</taxon>
        <taxon>Bacillati</taxon>
        <taxon>Bacillota</taxon>
        <taxon>Bacilli</taxon>
        <taxon>Lactobacillales</taxon>
        <taxon>Lactobacillaceae</taxon>
        <taxon>Leuconostoc</taxon>
    </lineage>
</organism>
<evidence type="ECO:0000313" key="4">
    <source>
        <dbReference type="Proteomes" id="UP000323274"/>
    </source>
</evidence>
<dbReference type="EMBL" id="BJJW01000023">
    <property type="protein sequence ID" value="GDZ84704.1"/>
    <property type="molecule type" value="Genomic_DNA"/>
</dbReference>
<feature type="coiled-coil region" evidence="1">
    <location>
        <begin position="58"/>
        <end position="99"/>
    </location>
</feature>
<feature type="transmembrane region" description="Helical" evidence="2">
    <location>
        <begin position="6"/>
        <end position="23"/>
    </location>
</feature>
<dbReference type="RefSeq" id="WP_085699268.1">
    <property type="nucleotide sequence ID" value="NZ_BJJW01000023.1"/>
</dbReference>